<dbReference type="Pfam" id="PF04647">
    <property type="entry name" value="AgrB"/>
    <property type="match status" value="1"/>
</dbReference>
<accession>A0A2V1JNQ1</accession>
<dbReference type="GO" id="GO:0016020">
    <property type="term" value="C:membrane"/>
    <property type="evidence" value="ECO:0007669"/>
    <property type="project" value="InterPro"/>
</dbReference>
<keyword evidence="3" id="KW-0645">Protease</keyword>
<feature type="transmembrane region" description="Helical" evidence="8">
    <location>
        <begin position="74"/>
        <end position="90"/>
    </location>
</feature>
<reference evidence="9 10" key="1">
    <citation type="submission" date="2014-09" db="EMBL/GenBank/DDBJ databases">
        <title>Butyrate-producing bacteria isolated from human gut.</title>
        <authorList>
            <person name="Zhang Q."/>
            <person name="Zhao L."/>
        </authorList>
    </citation>
    <scope>NUCLEOTIDE SEQUENCE [LARGE SCALE GENOMIC DNA]</scope>
    <source>
        <strain evidence="9 10">21</strain>
    </source>
</reference>
<keyword evidence="6 8" id="KW-1133">Transmembrane helix</keyword>
<dbReference type="Proteomes" id="UP000245288">
    <property type="component" value="Unassembled WGS sequence"/>
</dbReference>
<feature type="transmembrane region" description="Helical" evidence="8">
    <location>
        <begin position="161"/>
        <end position="179"/>
    </location>
</feature>
<evidence type="ECO:0000256" key="4">
    <source>
        <dbReference type="ARBA" id="ARBA00022692"/>
    </source>
</evidence>
<dbReference type="EMBL" id="JRFU01000107">
    <property type="protein sequence ID" value="PWE86447.1"/>
    <property type="molecule type" value="Genomic_DNA"/>
</dbReference>
<dbReference type="InterPro" id="IPR006741">
    <property type="entry name" value="AgrB"/>
</dbReference>
<evidence type="ECO:0000256" key="8">
    <source>
        <dbReference type="SAM" id="Phobius"/>
    </source>
</evidence>
<gene>
    <name evidence="9" type="ORF">LG34_10030</name>
</gene>
<protein>
    <recommendedName>
        <fullName evidence="11">Accessory gene regulator protein</fullName>
    </recommendedName>
</protein>
<keyword evidence="4 8" id="KW-0812">Transmembrane</keyword>
<feature type="transmembrane region" description="Helical" evidence="8">
    <location>
        <begin position="135"/>
        <end position="155"/>
    </location>
</feature>
<evidence type="ECO:0000256" key="7">
    <source>
        <dbReference type="ARBA" id="ARBA00023136"/>
    </source>
</evidence>
<dbReference type="OrthoDB" id="9815055at2"/>
<sequence>MYKKIYEKLIRTENYTEKELEIVLYGIHAMIEIGITFIICFFIMFITHSYIEGLLFFSVFIPLRSFAGGFHFDNAWICTIISTLYFFLIMETSHFTVVNCKISYILGILSMIAILCISPVINDSRPILPGEYHTFGIRLMLSICCIFVAESILYYLNSQHYLWLITLVLLSMICILFLGKIKWKSLNKHNSYFRKFCFYIRLKSIS</sequence>
<evidence type="ECO:0000313" key="9">
    <source>
        <dbReference type="EMBL" id="PWE86447.1"/>
    </source>
</evidence>
<dbReference type="RefSeq" id="WP_109215882.1">
    <property type="nucleotide sequence ID" value="NZ_CABMEW010000018.1"/>
</dbReference>
<evidence type="ECO:0000256" key="1">
    <source>
        <dbReference type="ARBA" id="ARBA00022475"/>
    </source>
</evidence>
<comment type="caution">
    <text evidence="9">The sequence shown here is derived from an EMBL/GenBank/DDBJ whole genome shotgun (WGS) entry which is preliminary data.</text>
</comment>
<feature type="transmembrane region" description="Helical" evidence="8">
    <location>
        <begin position="102"/>
        <end position="123"/>
    </location>
</feature>
<proteinExistence type="predicted"/>
<evidence type="ECO:0000256" key="5">
    <source>
        <dbReference type="ARBA" id="ARBA00022801"/>
    </source>
</evidence>
<name>A0A2V1JNQ1_EUBRA</name>
<keyword evidence="1" id="KW-1003">Cell membrane</keyword>
<evidence type="ECO:0000256" key="3">
    <source>
        <dbReference type="ARBA" id="ARBA00022670"/>
    </source>
</evidence>
<keyword evidence="2" id="KW-0673">Quorum sensing</keyword>
<keyword evidence="7 8" id="KW-0472">Membrane</keyword>
<dbReference type="AlphaFoldDB" id="A0A2V1JNQ1"/>
<dbReference type="SMART" id="SM00793">
    <property type="entry name" value="AgrB"/>
    <property type="match status" value="1"/>
</dbReference>
<evidence type="ECO:0000256" key="6">
    <source>
        <dbReference type="ARBA" id="ARBA00022989"/>
    </source>
</evidence>
<evidence type="ECO:0008006" key="11">
    <source>
        <dbReference type="Google" id="ProtNLM"/>
    </source>
</evidence>
<keyword evidence="5" id="KW-0378">Hydrolase</keyword>
<organism evidence="9 10">
    <name type="scientific">Eubacterium ramulus</name>
    <dbReference type="NCBI Taxonomy" id="39490"/>
    <lineage>
        <taxon>Bacteria</taxon>
        <taxon>Bacillati</taxon>
        <taxon>Bacillota</taxon>
        <taxon>Clostridia</taxon>
        <taxon>Eubacteriales</taxon>
        <taxon>Eubacteriaceae</taxon>
        <taxon>Eubacterium</taxon>
    </lineage>
</organism>
<evidence type="ECO:0000256" key="2">
    <source>
        <dbReference type="ARBA" id="ARBA00022654"/>
    </source>
</evidence>
<feature type="transmembrane region" description="Helical" evidence="8">
    <location>
        <begin position="20"/>
        <end position="44"/>
    </location>
</feature>
<dbReference type="GO" id="GO:0006508">
    <property type="term" value="P:proteolysis"/>
    <property type="evidence" value="ECO:0007669"/>
    <property type="project" value="UniProtKB-KW"/>
</dbReference>
<evidence type="ECO:0000313" key="10">
    <source>
        <dbReference type="Proteomes" id="UP000245288"/>
    </source>
</evidence>
<dbReference type="GO" id="GO:0008233">
    <property type="term" value="F:peptidase activity"/>
    <property type="evidence" value="ECO:0007669"/>
    <property type="project" value="UniProtKB-KW"/>
</dbReference>
<keyword evidence="10" id="KW-1185">Reference proteome</keyword>
<dbReference type="GO" id="GO:0009372">
    <property type="term" value="P:quorum sensing"/>
    <property type="evidence" value="ECO:0007669"/>
    <property type="project" value="UniProtKB-KW"/>
</dbReference>